<evidence type="ECO:0000313" key="2">
    <source>
        <dbReference type="EMBL" id="BBX27470.1"/>
    </source>
</evidence>
<reference evidence="2 3" key="1">
    <citation type="journal article" date="2019" name="Emerg. Microbes Infect.">
        <title>Comprehensive subspecies identification of 175 nontuberculous mycobacteria species based on 7547 genomic profiles.</title>
        <authorList>
            <person name="Matsumoto Y."/>
            <person name="Kinjo T."/>
            <person name="Motooka D."/>
            <person name="Nabeya D."/>
            <person name="Jung N."/>
            <person name="Uechi K."/>
            <person name="Horii T."/>
            <person name="Iida T."/>
            <person name="Fujita J."/>
            <person name="Nakamura S."/>
        </authorList>
    </citation>
    <scope>NUCLEOTIDE SEQUENCE [LARGE SCALE GENOMIC DNA]</scope>
    <source>
        <strain evidence="2 3">JCM 12272</strain>
    </source>
</reference>
<gene>
    <name evidence="2" type="ORF">MALV_25950</name>
</gene>
<dbReference type="AlphaFoldDB" id="A0A6N4URF3"/>
<accession>A0A6N4URF3</accession>
<keyword evidence="3" id="KW-1185">Reference proteome</keyword>
<evidence type="ECO:0000256" key="1">
    <source>
        <dbReference type="SAM" id="MobiDB-lite"/>
    </source>
</evidence>
<dbReference type="Proteomes" id="UP000466906">
    <property type="component" value="Chromosome"/>
</dbReference>
<feature type="compositionally biased region" description="Pro residues" evidence="1">
    <location>
        <begin position="1"/>
        <end position="10"/>
    </location>
</feature>
<protein>
    <submittedName>
        <fullName evidence="2">Uncharacterized protein</fullName>
    </submittedName>
</protein>
<sequence>MHKTAPPPSYMPTATRNPEVSSSAQLRQISLGDHTVVSTQGADRWVPQLSSKRPGVINQGVAWDNELTLSWCSDHGFDRNHCYAKLISTTHAVAGSTAFN</sequence>
<dbReference type="EMBL" id="AP022565">
    <property type="protein sequence ID" value="BBX27470.1"/>
    <property type="molecule type" value="Genomic_DNA"/>
</dbReference>
<dbReference type="KEGG" id="malv:MALV_25950"/>
<organism evidence="2 3">
    <name type="scientific">Mycolicibacterium alvei</name>
    <dbReference type="NCBI Taxonomy" id="67081"/>
    <lineage>
        <taxon>Bacteria</taxon>
        <taxon>Bacillati</taxon>
        <taxon>Actinomycetota</taxon>
        <taxon>Actinomycetes</taxon>
        <taxon>Mycobacteriales</taxon>
        <taxon>Mycobacteriaceae</taxon>
        <taxon>Mycolicibacterium</taxon>
    </lineage>
</organism>
<name>A0A6N4URF3_9MYCO</name>
<evidence type="ECO:0000313" key="3">
    <source>
        <dbReference type="Proteomes" id="UP000466906"/>
    </source>
</evidence>
<feature type="region of interest" description="Disordered" evidence="1">
    <location>
        <begin position="1"/>
        <end position="20"/>
    </location>
</feature>
<proteinExistence type="predicted"/>